<evidence type="ECO:0008006" key="3">
    <source>
        <dbReference type="Google" id="ProtNLM"/>
    </source>
</evidence>
<sequence length="267" mass="29509">MSATAVTLKKLGQGIATITLDDGKVNIMTKKVWDDLIKTLHEAEQDPEIRGIIYRSGLKKPVFTAGNDITELYAPNTNAERYCQFWLSQNIFLSHLAASPLLTMAAIKGACPAGGCALALCCDFRFVTKDVTSGLNEARIGISVPPFWQRMMAHVSSPIIAERLCSLGYMLPAKELKKFGLADEIFDTEQENEEAAFRHVATLLKEVPDAGRQISKAVSRSALTDPWRDETRIREESDEKWPFLCSEPVVKGLGATLARLQKKPAKI</sequence>
<dbReference type="PANTHER" id="PTHR11941">
    <property type="entry name" value="ENOYL-COA HYDRATASE-RELATED"/>
    <property type="match status" value="1"/>
</dbReference>
<dbReference type="Gene3D" id="3.90.226.10">
    <property type="entry name" value="2-enoyl-CoA Hydratase, Chain A, domain 1"/>
    <property type="match status" value="1"/>
</dbReference>
<proteinExistence type="predicted"/>
<dbReference type="InterPro" id="IPR029045">
    <property type="entry name" value="ClpP/crotonase-like_dom_sf"/>
</dbReference>
<dbReference type="AlphaFoldDB" id="R4XAA5"/>
<dbReference type="VEuPathDB" id="FungiDB:TAPDE_000923"/>
<dbReference type="STRING" id="1097556.R4XAA5"/>
<dbReference type="PANTHER" id="PTHR11941:SF45">
    <property type="entry name" value="ENOYL-COA DELTA ISOMERASE 1, MITOCHONDRIAL"/>
    <property type="match status" value="1"/>
</dbReference>
<dbReference type="CDD" id="cd06558">
    <property type="entry name" value="crotonase-like"/>
    <property type="match status" value="1"/>
</dbReference>
<dbReference type="GO" id="GO:0006635">
    <property type="term" value="P:fatty acid beta-oxidation"/>
    <property type="evidence" value="ECO:0007669"/>
    <property type="project" value="TreeGrafter"/>
</dbReference>
<dbReference type="eggNOG" id="KOG1683">
    <property type="taxonomic scope" value="Eukaryota"/>
</dbReference>
<evidence type="ECO:0000313" key="2">
    <source>
        <dbReference type="Proteomes" id="UP000013776"/>
    </source>
</evidence>
<protein>
    <recommendedName>
        <fullName evidence="3">Enoyl-CoA hydratase/isomerase family protein</fullName>
    </recommendedName>
</protein>
<organism evidence="1 2">
    <name type="scientific">Taphrina deformans (strain PYCC 5710 / ATCC 11124 / CBS 356.35 / IMI 108563 / JCM 9778 / NBRC 8474)</name>
    <name type="common">Peach leaf curl fungus</name>
    <name type="synonym">Lalaria deformans</name>
    <dbReference type="NCBI Taxonomy" id="1097556"/>
    <lineage>
        <taxon>Eukaryota</taxon>
        <taxon>Fungi</taxon>
        <taxon>Dikarya</taxon>
        <taxon>Ascomycota</taxon>
        <taxon>Taphrinomycotina</taxon>
        <taxon>Taphrinomycetes</taxon>
        <taxon>Taphrinales</taxon>
        <taxon>Taphrinaceae</taxon>
        <taxon>Taphrina</taxon>
    </lineage>
</organism>
<keyword evidence="2" id="KW-1185">Reference proteome</keyword>
<dbReference type="Proteomes" id="UP000013776">
    <property type="component" value="Unassembled WGS sequence"/>
</dbReference>
<name>R4XAA5_TAPDE</name>
<dbReference type="SUPFAM" id="SSF52096">
    <property type="entry name" value="ClpP/crotonase"/>
    <property type="match status" value="1"/>
</dbReference>
<dbReference type="EMBL" id="CAHR02000029">
    <property type="protein sequence ID" value="CCG81204.1"/>
    <property type="molecule type" value="Genomic_DNA"/>
</dbReference>
<gene>
    <name evidence="1" type="ORF">TAPDE_000923</name>
</gene>
<accession>R4XAA5</accession>
<comment type="caution">
    <text evidence="1">The sequence shown here is derived from an EMBL/GenBank/DDBJ whole genome shotgun (WGS) entry which is preliminary data.</text>
</comment>
<dbReference type="InterPro" id="IPR001753">
    <property type="entry name" value="Enoyl-CoA_hydra/iso"/>
</dbReference>
<reference evidence="1 2" key="1">
    <citation type="journal article" date="2013" name="MBio">
        <title>Genome sequencing of the plant pathogen Taphrina deformans, the causal agent of peach leaf curl.</title>
        <authorList>
            <person name="Cisse O.H."/>
            <person name="Almeida J.M.G.C.F."/>
            <person name="Fonseca A."/>
            <person name="Kumar A.A."/>
            <person name="Salojaervi J."/>
            <person name="Overmyer K."/>
            <person name="Hauser P.M."/>
            <person name="Pagni M."/>
        </authorList>
    </citation>
    <scope>NUCLEOTIDE SEQUENCE [LARGE SCALE GENOMIC DNA]</scope>
    <source>
        <strain evidence="2">PYCC 5710 / ATCC 11124 / CBS 356.35 / IMI 108563 / JCM 9778 / NBRC 8474</strain>
    </source>
</reference>
<dbReference type="OrthoDB" id="410701at2759"/>
<evidence type="ECO:0000313" key="1">
    <source>
        <dbReference type="EMBL" id="CCG81204.1"/>
    </source>
</evidence>
<dbReference type="Pfam" id="PF00378">
    <property type="entry name" value="ECH_1"/>
    <property type="match status" value="1"/>
</dbReference>
<dbReference type="GO" id="GO:0005739">
    <property type="term" value="C:mitochondrion"/>
    <property type="evidence" value="ECO:0007669"/>
    <property type="project" value="TreeGrafter"/>
</dbReference>